<proteinExistence type="predicted"/>
<evidence type="ECO:0000259" key="2">
    <source>
        <dbReference type="PROSITE" id="PS50097"/>
    </source>
</evidence>
<dbReference type="SUPFAM" id="SSF49599">
    <property type="entry name" value="TRAF domain-like"/>
    <property type="match status" value="1"/>
</dbReference>
<dbReference type="AlphaFoldDB" id="A0A8T0SZD2"/>
<dbReference type="OrthoDB" id="681916at2759"/>
<dbReference type="Proteomes" id="UP000823388">
    <property type="component" value="Chromosome 4N"/>
</dbReference>
<organism evidence="3 4">
    <name type="scientific">Panicum virgatum</name>
    <name type="common">Blackwell switchgrass</name>
    <dbReference type="NCBI Taxonomy" id="38727"/>
    <lineage>
        <taxon>Eukaryota</taxon>
        <taxon>Viridiplantae</taxon>
        <taxon>Streptophyta</taxon>
        <taxon>Embryophyta</taxon>
        <taxon>Tracheophyta</taxon>
        <taxon>Spermatophyta</taxon>
        <taxon>Magnoliopsida</taxon>
        <taxon>Liliopsida</taxon>
        <taxon>Poales</taxon>
        <taxon>Poaceae</taxon>
        <taxon>PACMAD clade</taxon>
        <taxon>Panicoideae</taxon>
        <taxon>Panicodae</taxon>
        <taxon>Paniceae</taxon>
        <taxon>Panicinae</taxon>
        <taxon>Panicum</taxon>
        <taxon>Panicum sect. Hiantes</taxon>
    </lineage>
</organism>
<dbReference type="InterPro" id="IPR000210">
    <property type="entry name" value="BTB/POZ_dom"/>
</dbReference>
<comment type="pathway">
    <text evidence="1">Protein modification; protein ubiquitination.</text>
</comment>
<dbReference type="PANTHER" id="PTHR26379">
    <property type="entry name" value="BTB/POZ AND MATH DOMAIN-CONTAINING PROTEIN 1"/>
    <property type="match status" value="1"/>
</dbReference>
<dbReference type="EMBL" id="CM029044">
    <property type="protein sequence ID" value="KAG2604171.1"/>
    <property type="molecule type" value="Genomic_DNA"/>
</dbReference>
<protein>
    <recommendedName>
        <fullName evidence="2">BTB domain-containing protein</fullName>
    </recommendedName>
</protein>
<dbReference type="Gene3D" id="2.60.210.10">
    <property type="entry name" value="Apoptosis, Tumor Necrosis Factor Receptor Associated Protein 2, Chain A"/>
    <property type="match status" value="1"/>
</dbReference>
<feature type="domain" description="BTB" evidence="2">
    <location>
        <begin position="162"/>
        <end position="236"/>
    </location>
</feature>
<evidence type="ECO:0000256" key="1">
    <source>
        <dbReference type="ARBA" id="ARBA00004906"/>
    </source>
</evidence>
<sequence>MASEHHLFEIPANQLQRNFAFATSWTSRIGGSDWQCDFRTSDTVSFSLVLPAGGNIHSEPLNARLKFSLLDREGRPVPSRTRAISFRNWSTDRRWERACADFITMEDLERPEYLKDGRFRVRCDIALAPPSAPAKAADAFVTVPPSDLHRHLGDLLACEEGADVTFQVAGGETFSAHRAVLAARSPVFRAQLFGQMKESKQTAAAGGGAIEIGDMEAPVFRALLSYIYTGSLPEADEEQDQDKDDDGAMVRYQHLLADADRYGLERMKLICQEKLCNHVHASSVAGMLALADRHHCPGLKLRRRASISSRLLEYQP</sequence>
<comment type="caution">
    <text evidence="3">The sequence shown here is derived from an EMBL/GenBank/DDBJ whole genome shotgun (WGS) entry which is preliminary data.</text>
</comment>
<evidence type="ECO:0000313" key="4">
    <source>
        <dbReference type="Proteomes" id="UP000823388"/>
    </source>
</evidence>
<name>A0A8T0SZD2_PANVG</name>
<dbReference type="SUPFAM" id="SSF54695">
    <property type="entry name" value="POZ domain"/>
    <property type="match status" value="1"/>
</dbReference>
<reference evidence="3" key="1">
    <citation type="submission" date="2020-05" db="EMBL/GenBank/DDBJ databases">
        <title>WGS assembly of Panicum virgatum.</title>
        <authorList>
            <person name="Lovell J.T."/>
            <person name="Jenkins J."/>
            <person name="Shu S."/>
            <person name="Juenger T.E."/>
            <person name="Schmutz J."/>
        </authorList>
    </citation>
    <scope>NUCLEOTIDE SEQUENCE</scope>
    <source>
        <strain evidence="3">AP13</strain>
    </source>
</reference>
<dbReference type="InterPro" id="IPR002083">
    <property type="entry name" value="MATH/TRAF_dom"/>
</dbReference>
<dbReference type="GO" id="GO:0016567">
    <property type="term" value="P:protein ubiquitination"/>
    <property type="evidence" value="ECO:0007669"/>
    <property type="project" value="InterPro"/>
</dbReference>
<dbReference type="InterPro" id="IPR011333">
    <property type="entry name" value="SKP1/BTB/POZ_sf"/>
</dbReference>
<dbReference type="Pfam" id="PF00651">
    <property type="entry name" value="BTB"/>
    <property type="match status" value="1"/>
</dbReference>
<dbReference type="CDD" id="cd00121">
    <property type="entry name" value="MATH"/>
    <property type="match status" value="1"/>
</dbReference>
<dbReference type="InterPro" id="IPR008974">
    <property type="entry name" value="TRAF-like"/>
</dbReference>
<evidence type="ECO:0000313" key="3">
    <source>
        <dbReference type="EMBL" id="KAG2604171.1"/>
    </source>
</evidence>
<dbReference type="PROSITE" id="PS50097">
    <property type="entry name" value="BTB"/>
    <property type="match status" value="1"/>
</dbReference>
<dbReference type="Gene3D" id="3.30.710.10">
    <property type="entry name" value="Potassium Channel Kv1.1, Chain A"/>
    <property type="match status" value="1"/>
</dbReference>
<keyword evidence="4" id="KW-1185">Reference proteome</keyword>
<dbReference type="InterPro" id="IPR045005">
    <property type="entry name" value="BPM1-6"/>
</dbReference>
<dbReference type="SMART" id="SM00225">
    <property type="entry name" value="BTB"/>
    <property type="match status" value="1"/>
</dbReference>
<accession>A0A8T0SZD2</accession>
<gene>
    <name evidence="3" type="ORF">PVAP13_4NG049600</name>
</gene>
<dbReference type="PANTHER" id="PTHR26379:SF249">
    <property type="entry name" value="TRAF TRANSCRIPTION FACTOR"/>
    <property type="match status" value="1"/>
</dbReference>